<reference evidence="3" key="1">
    <citation type="submission" date="2020-07" db="EMBL/GenBank/DDBJ databases">
        <title>Multicomponent nature underlies the extraordinary mechanical properties of spider dragline silk.</title>
        <authorList>
            <person name="Kono N."/>
            <person name="Nakamura H."/>
            <person name="Mori M."/>
            <person name="Yoshida Y."/>
            <person name="Ohtoshi R."/>
            <person name="Malay A.D."/>
            <person name="Moran D.A.P."/>
            <person name="Tomita M."/>
            <person name="Numata K."/>
            <person name="Arakawa K."/>
        </authorList>
    </citation>
    <scope>NUCLEOTIDE SEQUENCE</scope>
</reference>
<comment type="caution">
    <text evidence="3">The sequence shown here is derived from an EMBL/GenBank/DDBJ whole genome shotgun (WGS) entry which is preliminary data.</text>
</comment>
<dbReference type="Proteomes" id="UP000887116">
    <property type="component" value="Unassembled WGS sequence"/>
</dbReference>
<evidence type="ECO:0000313" key="4">
    <source>
        <dbReference type="Proteomes" id="UP000887116"/>
    </source>
</evidence>
<sequence>MSKFVQENWKLLKEKITCQRHTEIRKEKEEMDTKKEMSEEGDQLAMSPSCCHLNKKVHLVVMVTSPLRAQFQ</sequence>
<organism evidence="3 4">
    <name type="scientific">Trichonephila clavata</name>
    <name type="common">Joro spider</name>
    <name type="synonym">Nephila clavata</name>
    <dbReference type="NCBI Taxonomy" id="2740835"/>
    <lineage>
        <taxon>Eukaryota</taxon>
        <taxon>Metazoa</taxon>
        <taxon>Ecdysozoa</taxon>
        <taxon>Arthropoda</taxon>
        <taxon>Chelicerata</taxon>
        <taxon>Arachnida</taxon>
        <taxon>Araneae</taxon>
        <taxon>Araneomorphae</taxon>
        <taxon>Entelegynae</taxon>
        <taxon>Araneoidea</taxon>
        <taxon>Nephilidae</taxon>
        <taxon>Trichonephila</taxon>
    </lineage>
</organism>
<dbReference type="EMBL" id="BMAO01009971">
    <property type="protein sequence ID" value="GFQ63833.1"/>
    <property type="molecule type" value="Genomic_DNA"/>
</dbReference>
<accession>A0A8X6K7H2</accession>
<feature type="region of interest" description="Disordered" evidence="1">
    <location>
        <begin position="23"/>
        <end position="45"/>
    </location>
</feature>
<evidence type="ECO:0000313" key="2">
    <source>
        <dbReference type="EMBL" id="GFQ63833.1"/>
    </source>
</evidence>
<name>A0A8X6K7H2_TRICU</name>
<gene>
    <name evidence="3" type="ORF">TNCT_298511</name>
    <name evidence="2" type="ORF">TNCT_508961</name>
</gene>
<evidence type="ECO:0000313" key="3">
    <source>
        <dbReference type="EMBL" id="GFQ64909.1"/>
    </source>
</evidence>
<dbReference type="OrthoDB" id="6441449at2759"/>
<proteinExistence type="predicted"/>
<dbReference type="EMBL" id="BMAO01000164">
    <property type="protein sequence ID" value="GFQ64909.1"/>
    <property type="molecule type" value="Genomic_DNA"/>
</dbReference>
<dbReference type="AlphaFoldDB" id="A0A8X6K7H2"/>
<feature type="compositionally biased region" description="Basic and acidic residues" evidence="1">
    <location>
        <begin position="23"/>
        <end position="38"/>
    </location>
</feature>
<keyword evidence="4" id="KW-1185">Reference proteome</keyword>
<evidence type="ECO:0000256" key="1">
    <source>
        <dbReference type="SAM" id="MobiDB-lite"/>
    </source>
</evidence>
<protein>
    <submittedName>
        <fullName evidence="3">Uncharacterized protein</fullName>
    </submittedName>
</protein>